<evidence type="ECO:0000313" key="4">
    <source>
        <dbReference type="Proteomes" id="UP001150569"/>
    </source>
</evidence>
<organism evidence="3 4">
    <name type="scientific">Tieghemiomyces parasiticus</name>
    <dbReference type="NCBI Taxonomy" id="78921"/>
    <lineage>
        <taxon>Eukaryota</taxon>
        <taxon>Fungi</taxon>
        <taxon>Fungi incertae sedis</taxon>
        <taxon>Zoopagomycota</taxon>
        <taxon>Kickxellomycotina</taxon>
        <taxon>Dimargaritomycetes</taxon>
        <taxon>Dimargaritales</taxon>
        <taxon>Dimargaritaceae</taxon>
        <taxon>Tieghemiomyces</taxon>
    </lineage>
</organism>
<evidence type="ECO:0000256" key="2">
    <source>
        <dbReference type="PROSITE-ProRule" id="PRU00252"/>
    </source>
</evidence>
<dbReference type="InterPro" id="IPR011344">
    <property type="entry name" value="ssDNA-bd"/>
</dbReference>
<dbReference type="Gene3D" id="2.40.50.140">
    <property type="entry name" value="Nucleic acid-binding proteins"/>
    <property type="match status" value="1"/>
</dbReference>
<dbReference type="PANTHER" id="PTHR10302">
    <property type="entry name" value="SINGLE-STRANDED DNA-BINDING PROTEIN"/>
    <property type="match status" value="1"/>
</dbReference>
<dbReference type="PROSITE" id="PS50935">
    <property type="entry name" value="SSB"/>
    <property type="match status" value="1"/>
</dbReference>
<evidence type="ECO:0000313" key="3">
    <source>
        <dbReference type="EMBL" id="KAJ1927248.1"/>
    </source>
</evidence>
<dbReference type="SUPFAM" id="SSF50249">
    <property type="entry name" value="Nucleic acid-binding proteins"/>
    <property type="match status" value="1"/>
</dbReference>
<gene>
    <name evidence="3" type="ORF">IWQ60_003098</name>
</gene>
<comment type="caution">
    <text evidence="3">The sequence shown here is derived from an EMBL/GenBank/DDBJ whole genome shotgun (WGS) entry which is preliminary data.</text>
</comment>
<evidence type="ECO:0000256" key="1">
    <source>
        <dbReference type="ARBA" id="ARBA00023125"/>
    </source>
</evidence>
<dbReference type="InterPro" id="IPR012340">
    <property type="entry name" value="NA-bd_OB-fold"/>
</dbReference>
<dbReference type="CDD" id="cd04496">
    <property type="entry name" value="SSB_OBF"/>
    <property type="match status" value="1"/>
</dbReference>
<dbReference type="GO" id="GO:0042645">
    <property type="term" value="C:mitochondrial nucleoid"/>
    <property type="evidence" value="ECO:0007669"/>
    <property type="project" value="TreeGrafter"/>
</dbReference>
<dbReference type="InterPro" id="IPR000424">
    <property type="entry name" value="Primosome_PriB/ssb"/>
</dbReference>
<dbReference type="EMBL" id="JANBPT010000127">
    <property type="protein sequence ID" value="KAJ1927248.1"/>
    <property type="molecule type" value="Genomic_DNA"/>
</dbReference>
<keyword evidence="1 2" id="KW-0238">DNA-binding</keyword>
<name>A0A9W8AAX8_9FUNG</name>
<keyword evidence="4" id="KW-1185">Reference proteome</keyword>
<protein>
    <submittedName>
        <fullName evidence="3">Uncharacterized protein</fullName>
    </submittedName>
</protein>
<reference evidence="3" key="1">
    <citation type="submission" date="2022-07" db="EMBL/GenBank/DDBJ databases">
        <title>Phylogenomic reconstructions and comparative analyses of Kickxellomycotina fungi.</title>
        <authorList>
            <person name="Reynolds N.K."/>
            <person name="Stajich J.E."/>
            <person name="Barry K."/>
            <person name="Grigoriev I.V."/>
            <person name="Crous P."/>
            <person name="Smith M.E."/>
        </authorList>
    </citation>
    <scope>NUCLEOTIDE SEQUENCE</scope>
    <source>
        <strain evidence="3">RSA 861</strain>
    </source>
</reference>
<dbReference type="GO" id="GO:0003697">
    <property type="term" value="F:single-stranded DNA binding"/>
    <property type="evidence" value="ECO:0007669"/>
    <property type="project" value="InterPro"/>
</dbReference>
<sequence length="153" mass="17158">MASFLRLSALRTAARTAIPARSFSASPLAAMVNQVTLVGRVGSDPEVRAFDNGNSVAQFNMVTTDVYKNKEDEVVERTQWHRIKNYAQHSQDWMADKLKKGSLVYVVGSIRTDTYNDKEGVERNVSYIRSDRIKVLHNRKPVESEGAGEHSSE</sequence>
<accession>A0A9W8AAX8</accession>
<dbReference type="HAMAP" id="MF_00984">
    <property type="entry name" value="SSB"/>
    <property type="match status" value="1"/>
</dbReference>
<dbReference type="OrthoDB" id="1078367at2759"/>
<dbReference type="GO" id="GO:0006264">
    <property type="term" value="P:mitochondrial DNA replication"/>
    <property type="evidence" value="ECO:0007669"/>
    <property type="project" value="TreeGrafter"/>
</dbReference>
<dbReference type="AlphaFoldDB" id="A0A9W8AAX8"/>
<dbReference type="Pfam" id="PF00436">
    <property type="entry name" value="SSB"/>
    <property type="match status" value="1"/>
</dbReference>
<dbReference type="NCBIfam" id="TIGR00621">
    <property type="entry name" value="ssb"/>
    <property type="match status" value="1"/>
</dbReference>
<dbReference type="Proteomes" id="UP001150569">
    <property type="component" value="Unassembled WGS sequence"/>
</dbReference>
<proteinExistence type="inferred from homology"/>
<dbReference type="PANTHER" id="PTHR10302:SF0">
    <property type="entry name" value="SINGLE-STRANDED DNA-BINDING PROTEIN, MITOCHONDRIAL"/>
    <property type="match status" value="1"/>
</dbReference>